<sequence>MMPQKDKQNQILDLQNIIRDRISSYINLHNDEFNELQKNGTKGGFQWKSVSQEQYPLQFEINGGQNFGKTKQGWVWYKNLTIPMLSITLSKNNNYQTALQDQLFANIYCMKKLRCNNFDKVGLKDDQQQMFTDGNAQFKSLKFNETTLMSRSNYFILIIYVTNKEGQILGIKLSPPFQVDGRRKYWMERESVTQVMSPFKPEKLDKGFEKVDKKDNSAIQIGEDLKSLFDYYSSQTIRRKIRNPFFLLLRFPKAVRFFVNNNLIQQSDNATLIKNIFKEIETALKIQLKGPDAYTGIENKPILVQLKSSQSDKTDQNYTNKLGKYLYIIDNAACQYQNSIQDVPDYFREVPFSYELKEQYKKIHYQLQSFHDPGDIDESEMYDDHDVSELSATKFQSNQVSNFQKINQSNSNLNNPSNNHQQQNQQSQQLQIQQGPGTPQQGPQNNIWSSYSFMGGTYGNNQNNNDMSNNQGIQRAALGQTLLNQFQTNGGLGSSFQPKFLANSYGFKLGLGDSYYSRNEGGQQFPQFEEMIQLQEAFQQTTPGPSSNNQNNKQQQNNNNQNLNQNQNQQQQPFNIDFGKEINNINLNRKPSTNAQQQQLQHQNQQQQQITNQNQGQNSLKRKPQIQQEDLCYFCQHHLYEMNSKFLLEKSNQQQDYLKPSPQEFKYSLKLLQQELQKTSSDESAISQNKNNNSNNNNKFFQGGTNNNSNNNIGNNLTLQNNSYNGFGQNNNNIMQNNSYNAMGLAFSKQNSMQQQQQQQQKFSLGETFNEPNQFQLTKPKILINNTGTNQNNQGIQHLNGDERYCDIKDEN</sequence>
<evidence type="ECO:0000313" key="3">
    <source>
        <dbReference type="Proteomes" id="UP000054937"/>
    </source>
</evidence>
<feature type="compositionally biased region" description="Low complexity" evidence="1">
    <location>
        <begin position="687"/>
        <end position="717"/>
    </location>
</feature>
<accession>A0A0V0QLH5</accession>
<feature type="compositionally biased region" description="Low complexity" evidence="1">
    <location>
        <begin position="407"/>
        <end position="446"/>
    </location>
</feature>
<feature type="region of interest" description="Disordered" evidence="1">
    <location>
        <begin position="592"/>
        <end position="623"/>
    </location>
</feature>
<dbReference type="InParanoid" id="A0A0V0QLH5"/>
<feature type="region of interest" description="Disordered" evidence="1">
    <location>
        <begin position="539"/>
        <end position="566"/>
    </location>
</feature>
<dbReference type="Proteomes" id="UP000054937">
    <property type="component" value="Unassembled WGS sequence"/>
</dbReference>
<feature type="region of interest" description="Disordered" evidence="1">
    <location>
        <begin position="407"/>
        <end position="470"/>
    </location>
</feature>
<name>A0A0V0QLH5_PSEPJ</name>
<feature type="region of interest" description="Disordered" evidence="1">
    <location>
        <begin position="680"/>
        <end position="717"/>
    </location>
</feature>
<comment type="caution">
    <text evidence="2">The sequence shown here is derived from an EMBL/GenBank/DDBJ whole genome shotgun (WGS) entry which is preliminary data.</text>
</comment>
<organism evidence="2 3">
    <name type="scientific">Pseudocohnilembus persalinus</name>
    <name type="common">Ciliate</name>
    <dbReference type="NCBI Taxonomy" id="266149"/>
    <lineage>
        <taxon>Eukaryota</taxon>
        <taxon>Sar</taxon>
        <taxon>Alveolata</taxon>
        <taxon>Ciliophora</taxon>
        <taxon>Intramacronucleata</taxon>
        <taxon>Oligohymenophorea</taxon>
        <taxon>Scuticociliatia</taxon>
        <taxon>Philasterida</taxon>
        <taxon>Pseudocohnilembidae</taxon>
        <taxon>Pseudocohnilembus</taxon>
    </lineage>
</organism>
<keyword evidence="3" id="KW-1185">Reference proteome</keyword>
<dbReference type="EMBL" id="LDAU01000144">
    <property type="protein sequence ID" value="KRX03085.1"/>
    <property type="molecule type" value="Genomic_DNA"/>
</dbReference>
<protein>
    <submittedName>
        <fullName evidence="2">Uncharacterized protein</fullName>
    </submittedName>
</protein>
<gene>
    <name evidence="2" type="ORF">PPERSA_10166</name>
</gene>
<feature type="compositionally biased region" description="Low complexity" evidence="1">
    <location>
        <begin position="548"/>
        <end position="566"/>
    </location>
</feature>
<dbReference type="AlphaFoldDB" id="A0A0V0QLH5"/>
<evidence type="ECO:0000256" key="1">
    <source>
        <dbReference type="SAM" id="MobiDB-lite"/>
    </source>
</evidence>
<feature type="compositionally biased region" description="Low complexity" evidence="1">
    <location>
        <begin position="460"/>
        <end position="470"/>
    </location>
</feature>
<proteinExistence type="predicted"/>
<feature type="compositionally biased region" description="Low complexity" evidence="1">
    <location>
        <begin position="594"/>
        <end position="618"/>
    </location>
</feature>
<evidence type="ECO:0000313" key="2">
    <source>
        <dbReference type="EMBL" id="KRX03085.1"/>
    </source>
</evidence>
<reference evidence="2 3" key="1">
    <citation type="journal article" date="2015" name="Sci. Rep.">
        <title>Genome of the facultative scuticociliatosis pathogen Pseudocohnilembus persalinus provides insight into its virulence through horizontal gene transfer.</title>
        <authorList>
            <person name="Xiong J."/>
            <person name="Wang G."/>
            <person name="Cheng J."/>
            <person name="Tian M."/>
            <person name="Pan X."/>
            <person name="Warren A."/>
            <person name="Jiang C."/>
            <person name="Yuan D."/>
            <person name="Miao W."/>
        </authorList>
    </citation>
    <scope>NUCLEOTIDE SEQUENCE [LARGE SCALE GENOMIC DNA]</scope>
    <source>
        <strain evidence="2">36N120E</strain>
    </source>
</reference>